<dbReference type="Proteomes" id="UP001498421">
    <property type="component" value="Unassembled WGS sequence"/>
</dbReference>
<feature type="transmembrane region" description="Helical" evidence="1">
    <location>
        <begin position="138"/>
        <end position="157"/>
    </location>
</feature>
<sequence>MFNVTIDSEGHILSYSRTSDLEPTLDYSDSEIHTQELFTQVNYQWEQTTVKWHNDTLTRSWMSYFLMLETGSRTMFEPKSPVPEPNKMIPLVDDLYRRLYVILLSLNQQLFGHEDVGKPITVTRHTQEIRIFMEDSSYIITLTVLAINVVVALAFYARAFGFVLPHL</sequence>
<name>A0ABR1I9X0_9HYPO</name>
<proteinExistence type="predicted"/>
<evidence type="ECO:0000313" key="3">
    <source>
        <dbReference type="Proteomes" id="UP001498421"/>
    </source>
</evidence>
<reference evidence="2 3" key="1">
    <citation type="journal article" date="2025" name="Microbiol. Resour. Announc.">
        <title>Draft genome sequences for Neonectria magnoliae and Neonectria punicea, canker pathogens of Liriodendron tulipifera and Acer saccharum in West Virginia.</title>
        <authorList>
            <person name="Petronek H.M."/>
            <person name="Kasson M.T."/>
            <person name="Metheny A.M."/>
            <person name="Stauder C.M."/>
            <person name="Lovett B."/>
            <person name="Lynch S.C."/>
            <person name="Garnas J.R."/>
            <person name="Kasson L.R."/>
            <person name="Stajich J.E."/>
        </authorList>
    </citation>
    <scope>NUCLEOTIDE SEQUENCE [LARGE SCALE GENOMIC DNA]</scope>
    <source>
        <strain evidence="2 3">NRRL 64651</strain>
    </source>
</reference>
<evidence type="ECO:0000256" key="1">
    <source>
        <dbReference type="SAM" id="Phobius"/>
    </source>
</evidence>
<keyword evidence="1" id="KW-1133">Transmembrane helix</keyword>
<accession>A0ABR1I9X0</accession>
<protein>
    <submittedName>
        <fullName evidence="2">Uncharacterized protein</fullName>
    </submittedName>
</protein>
<keyword evidence="1" id="KW-0472">Membrane</keyword>
<comment type="caution">
    <text evidence="2">The sequence shown here is derived from an EMBL/GenBank/DDBJ whole genome shotgun (WGS) entry which is preliminary data.</text>
</comment>
<evidence type="ECO:0000313" key="2">
    <source>
        <dbReference type="EMBL" id="KAK7430362.1"/>
    </source>
</evidence>
<organism evidence="2 3">
    <name type="scientific">Neonectria magnoliae</name>
    <dbReference type="NCBI Taxonomy" id="2732573"/>
    <lineage>
        <taxon>Eukaryota</taxon>
        <taxon>Fungi</taxon>
        <taxon>Dikarya</taxon>
        <taxon>Ascomycota</taxon>
        <taxon>Pezizomycotina</taxon>
        <taxon>Sordariomycetes</taxon>
        <taxon>Hypocreomycetidae</taxon>
        <taxon>Hypocreales</taxon>
        <taxon>Nectriaceae</taxon>
        <taxon>Neonectria</taxon>
    </lineage>
</organism>
<keyword evidence="1" id="KW-0812">Transmembrane</keyword>
<gene>
    <name evidence="2" type="ORF">QQZ08_003110</name>
</gene>
<dbReference type="EMBL" id="JAZAVK010000020">
    <property type="protein sequence ID" value="KAK7430362.1"/>
    <property type="molecule type" value="Genomic_DNA"/>
</dbReference>
<keyword evidence="3" id="KW-1185">Reference proteome</keyword>